<protein>
    <submittedName>
        <fullName evidence="4">Iron-containing alcohol dehydrogenase family protein</fullName>
    </submittedName>
</protein>
<dbReference type="InterPro" id="IPR056798">
    <property type="entry name" value="ADH_Fe_C"/>
</dbReference>
<feature type="domain" description="Fe-containing alcohol dehydrogenase-like C-terminal" evidence="3">
    <location>
        <begin position="203"/>
        <end position="400"/>
    </location>
</feature>
<evidence type="ECO:0000259" key="3">
    <source>
        <dbReference type="Pfam" id="PF25137"/>
    </source>
</evidence>
<dbReference type="PANTHER" id="PTHR11496:SF83">
    <property type="entry name" value="HYDROXYACID-OXOACID TRANSHYDROGENASE, MITOCHONDRIAL"/>
    <property type="match status" value="1"/>
</dbReference>
<evidence type="ECO:0000313" key="5">
    <source>
        <dbReference type="Proteomes" id="UP001596417"/>
    </source>
</evidence>
<gene>
    <name evidence="4" type="ORF">ACFQL7_18595</name>
</gene>
<evidence type="ECO:0000313" key="4">
    <source>
        <dbReference type="EMBL" id="MFC7191599.1"/>
    </source>
</evidence>
<dbReference type="GO" id="GO:0016491">
    <property type="term" value="F:oxidoreductase activity"/>
    <property type="evidence" value="ECO:0007669"/>
    <property type="project" value="UniProtKB-KW"/>
</dbReference>
<dbReference type="EMBL" id="JBHTAX010000001">
    <property type="protein sequence ID" value="MFC7191599.1"/>
    <property type="molecule type" value="Genomic_DNA"/>
</dbReference>
<proteinExistence type="predicted"/>
<keyword evidence="5" id="KW-1185">Reference proteome</keyword>
<dbReference type="AlphaFoldDB" id="A0ABD5YUC3"/>
<keyword evidence="1" id="KW-0560">Oxidoreductase</keyword>
<dbReference type="Gene3D" id="3.40.50.1970">
    <property type="match status" value="1"/>
</dbReference>
<dbReference type="InterPro" id="IPR001670">
    <property type="entry name" value="ADH_Fe/GldA"/>
</dbReference>
<dbReference type="PANTHER" id="PTHR11496">
    <property type="entry name" value="ALCOHOL DEHYDROGENASE"/>
    <property type="match status" value="1"/>
</dbReference>
<dbReference type="RefSeq" id="WP_248909487.1">
    <property type="nucleotide sequence ID" value="NZ_CP109979.1"/>
</dbReference>
<dbReference type="SUPFAM" id="SSF56796">
    <property type="entry name" value="Dehydroquinate synthase-like"/>
    <property type="match status" value="1"/>
</dbReference>
<accession>A0ABD5YUC3</accession>
<evidence type="ECO:0000259" key="2">
    <source>
        <dbReference type="Pfam" id="PF00465"/>
    </source>
</evidence>
<dbReference type="InterPro" id="IPR039697">
    <property type="entry name" value="Alcohol_dehydrogenase_Fe"/>
</dbReference>
<evidence type="ECO:0000256" key="1">
    <source>
        <dbReference type="ARBA" id="ARBA00023002"/>
    </source>
</evidence>
<organism evidence="4 5">
    <name type="scientific">Halocatena marina</name>
    <dbReference type="NCBI Taxonomy" id="2934937"/>
    <lineage>
        <taxon>Archaea</taxon>
        <taxon>Methanobacteriati</taxon>
        <taxon>Methanobacteriota</taxon>
        <taxon>Stenosarchaea group</taxon>
        <taxon>Halobacteria</taxon>
        <taxon>Halobacteriales</taxon>
        <taxon>Natronomonadaceae</taxon>
        <taxon>Halocatena</taxon>
    </lineage>
</organism>
<feature type="domain" description="Alcohol dehydrogenase iron-type/glycerol dehydrogenase GldA" evidence="2">
    <location>
        <begin position="13"/>
        <end position="190"/>
    </location>
</feature>
<comment type="caution">
    <text evidence="4">The sequence shown here is derived from an EMBL/GenBank/DDBJ whole genome shotgun (WGS) entry which is preliminary data.</text>
</comment>
<dbReference type="Pfam" id="PF00465">
    <property type="entry name" value="Fe-ADH"/>
    <property type="match status" value="1"/>
</dbReference>
<sequence>MSVTESFRFDYDPGTIVYGRDCVAGLERELARLESERALVITGTIVGRVSTVIDPVRDGIGTRLAGVFAETTPDKRLTTALDGADQLRKKEADAVVSLGGGSSLDIATVASVLAGDKRPRDTIRAEFRETGTISIMSKPLPILVVPTTLAGADLSITAGITDRMGMDTETLTRGGIFDRRLMPAALFYDPTLIETTPHQVLCASAMNGFDKGIESLYARNATPITDATASRGLALLKRGLPEIGVGRRNEETLHDAIVGTMLVQYGASRATETTLSLIHAFGHGIARGYAIQQGGAHAIIAPHALRFLFEHTDGRRDMLANALDVESNEDPDATAEAIIEAVVEVRDALRLPRRLQSIDDLSKEDLPTIASEVATDGFISNTPPELETTEEELERVLQKAW</sequence>
<dbReference type="CDD" id="cd14866">
    <property type="entry name" value="Fe-ADH-like"/>
    <property type="match status" value="1"/>
</dbReference>
<dbReference type="Gene3D" id="1.20.1090.10">
    <property type="entry name" value="Dehydroquinate synthase-like - alpha domain"/>
    <property type="match status" value="1"/>
</dbReference>
<dbReference type="Proteomes" id="UP001596417">
    <property type="component" value="Unassembled WGS sequence"/>
</dbReference>
<dbReference type="Pfam" id="PF25137">
    <property type="entry name" value="ADH_Fe_C"/>
    <property type="match status" value="1"/>
</dbReference>
<dbReference type="GeneID" id="76201355"/>
<reference evidence="4 5" key="1">
    <citation type="journal article" date="2019" name="Int. J. Syst. Evol. Microbiol.">
        <title>The Global Catalogue of Microorganisms (GCM) 10K type strain sequencing project: providing services to taxonomists for standard genome sequencing and annotation.</title>
        <authorList>
            <consortium name="The Broad Institute Genomics Platform"/>
            <consortium name="The Broad Institute Genome Sequencing Center for Infectious Disease"/>
            <person name="Wu L."/>
            <person name="Ma J."/>
        </authorList>
    </citation>
    <scope>NUCLEOTIDE SEQUENCE [LARGE SCALE GENOMIC DNA]</scope>
    <source>
        <strain evidence="4 5">RDMS1</strain>
    </source>
</reference>
<name>A0ABD5YUC3_9EURY</name>